<proteinExistence type="inferred from homology"/>
<evidence type="ECO:0000313" key="8">
    <source>
        <dbReference type="Proteomes" id="UP000708298"/>
    </source>
</evidence>
<dbReference type="SMART" id="SM00670">
    <property type="entry name" value="PINc"/>
    <property type="match status" value="1"/>
</dbReference>
<sequence length="139" mass="15532">MRLVVDTNILISALLAGTSLPAHLIVLWREGRFDLLTSADQLDELMRVTRYPKIRERLSPAVAGRLINEIRDLAVLLTALPIVTASPDPYDNYLLAMARAGGADFLITGDKRDLLALKIFEGAKILTVRDFLIMHRRLP</sequence>
<dbReference type="GO" id="GO:0016787">
    <property type="term" value="F:hydrolase activity"/>
    <property type="evidence" value="ECO:0007669"/>
    <property type="project" value="UniProtKB-KW"/>
</dbReference>
<keyword evidence="1 5" id="KW-1277">Toxin-antitoxin system</keyword>
<dbReference type="AlphaFoldDB" id="A0A963YWL6"/>
<organism evidence="7 8">
    <name type="scientific">Acidisoma silvae</name>
    <dbReference type="NCBI Taxonomy" id="2802396"/>
    <lineage>
        <taxon>Bacteria</taxon>
        <taxon>Pseudomonadati</taxon>
        <taxon>Pseudomonadota</taxon>
        <taxon>Alphaproteobacteria</taxon>
        <taxon>Acetobacterales</taxon>
        <taxon>Acidocellaceae</taxon>
        <taxon>Acidisoma</taxon>
    </lineage>
</organism>
<evidence type="ECO:0000256" key="1">
    <source>
        <dbReference type="ARBA" id="ARBA00022649"/>
    </source>
</evidence>
<dbReference type="Proteomes" id="UP000708298">
    <property type="component" value="Unassembled WGS sequence"/>
</dbReference>
<keyword evidence="4 5" id="KW-0378">Hydrolase</keyword>
<keyword evidence="8" id="KW-1185">Reference proteome</keyword>
<protein>
    <recommendedName>
        <fullName evidence="5">Ribonuclease VapC</fullName>
        <shortName evidence="5">RNase VapC</shortName>
        <ecNumber evidence="5">3.1.-.-</ecNumber>
    </recommendedName>
    <alternativeName>
        <fullName evidence="5">Toxin VapC</fullName>
    </alternativeName>
</protein>
<comment type="cofactor">
    <cofactor evidence="5">
        <name>Mg(2+)</name>
        <dbReference type="ChEBI" id="CHEBI:18420"/>
    </cofactor>
</comment>
<feature type="domain" description="PIN" evidence="6">
    <location>
        <begin position="1"/>
        <end position="115"/>
    </location>
</feature>
<dbReference type="NCBIfam" id="TIGR00305">
    <property type="entry name" value="putative toxin-antitoxin system toxin component, PIN family"/>
    <property type="match status" value="1"/>
</dbReference>
<evidence type="ECO:0000256" key="2">
    <source>
        <dbReference type="ARBA" id="ARBA00022722"/>
    </source>
</evidence>
<dbReference type="InterPro" id="IPR022907">
    <property type="entry name" value="VapC_family"/>
</dbReference>
<dbReference type="RefSeq" id="WP_227324198.1">
    <property type="nucleotide sequence ID" value="NZ_JAESVB010000056.1"/>
</dbReference>
<feature type="binding site" evidence="5">
    <location>
        <position position="91"/>
    </location>
    <ligand>
        <name>Mg(2+)</name>
        <dbReference type="ChEBI" id="CHEBI:18420"/>
    </ligand>
</feature>
<dbReference type="EC" id="3.1.-.-" evidence="5"/>
<keyword evidence="5" id="KW-0800">Toxin</keyword>
<dbReference type="GO" id="GO:0090729">
    <property type="term" value="F:toxin activity"/>
    <property type="evidence" value="ECO:0007669"/>
    <property type="project" value="UniProtKB-KW"/>
</dbReference>
<comment type="caution">
    <text evidence="7">The sequence shown here is derived from an EMBL/GenBank/DDBJ whole genome shotgun (WGS) entry which is preliminary data.</text>
</comment>
<dbReference type="InterPro" id="IPR002716">
    <property type="entry name" value="PIN_dom"/>
</dbReference>
<feature type="binding site" evidence="5">
    <location>
        <position position="6"/>
    </location>
    <ligand>
        <name>Mg(2+)</name>
        <dbReference type="ChEBI" id="CHEBI:18420"/>
    </ligand>
</feature>
<evidence type="ECO:0000313" key="7">
    <source>
        <dbReference type="EMBL" id="MCB8878557.1"/>
    </source>
</evidence>
<comment type="function">
    <text evidence="5">Toxic component of a toxin-antitoxin (TA) system. An RNase.</text>
</comment>
<dbReference type="GO" id="GO:0004540">
    <property type="term" value="F:RNA nuclease activity"/>
    <property type="evidence" value="ECO:0007669"/>
    <property type="project" value="InterPro"/>
</dbReference>
<dbReference type="PANTHER" id="PTHR34610:SF4">
    <property type="entry name" value="SLL8027 PROTEIN"/>
    <property type="match status" value="1"/>
</dbReference>
<dbReference type="SUPFAM" id="SSF88723">
    <property type="entry name" value="PIN domain-like"/>
    <property type="match status" value="1"/>
</dbReference>
<keyword evidence="5" id="KW-0460">Magnesium</keyword>
<name>A0A963YWL6_9PROT</name>
<dbReference type="PANTHER" id="PTHR34610">
    <property type="entry name" value="SSL7007 PROTEIN"/>
    <property type="match status" value="1"/>
</dbReference>
<gene>
    <name evidence="5" type="primary">vapC</name>
    <name evidence="7" type="ORF">ASILVAE211_25535</name>
</gene>
<dbReference type="GO" id="GO:0000287">
    <property type="term" value="F:magnesium ion binding"/>
    <property type="evidence" value="ECO:0007669"/>
    <property type="project" value="UniProtKB-UniRule"/>
</dbReference>
<dbReference type="InterPro" id="IPR029060">
    <property type="entry name" value="PIN-like_dom_sf"/>
</dbReference>
<dbReference type="InterPro" id="IPR002850">
    <property type="entry name" value="PIN_toxin-like"/>
</dbReference>
<reference evidence="7" key="2">
    <citation type="submission" date="2021-01" db="EMBL/GenBank/DDBJ databases">
        <authorList>
            <person name="Mieszkin S."/>
            <person name="Pouder E."/>
            <person name="Alain K."/>
        </authorList>
    </citation>
    <scope>NUCLEOTIDE SEQUENCE</scope>
    <source>
        <strain evidence="7">HW T2.11</strain>
    </source>
</reference>
<evidence type="ECO:0000256" key="3">
    <source>
        <dbReference type="ARBA" id="ARBA00022723"/>
    </source>
</evidence>
<dbReference type="EMBL" id="JAESVB010000056">
    <property type="protein sequence ID" value="MCB8878557.1"/>
    <property type="molecule type" value="Genomic_DNA"/>
</dbReference>
<dbReference type="HAMAP" id="MF_00265">
    <property type="entry name" value="VapC_Nob1"/>
    <property type="match status" value="1"/>
</dbReference>
<evidence type="ECO:0000256" key="5">
    <source>
        <dbReference type="HAMAP-Rule" id="MF_00265"/>
    </source>
</evidence>
<reference evidence="7" key="1">
    <citation type="journal article" date="2021" name="Microorganisms">
        <title>Acidisoma silvae sp. nov. and Acidisomacellulosilytica sp. nov., Two Acidophilic Bacteria Isolated from Decaying Wood, Hydrolyzing Cellulose and Producing Poly-3-hydroxybutyrate.</title>
        <authorList>
            <person name="Mieszkin S."/>
            <person name="Pouder E."/>
            <person name="Uroz S."/>
            <person name="Simon-Colin C."/>
            <person name="Alain K."/>
        </authorList>
    </citation>
    <scope>NUCLEOTIDE SEQUENCE</scope>
    <source>
        <strain evidence="7">HW T2.11</strain>
    </source>
</reference>
<comment type="similarity">
    <text evidence="5">Belongs to the PINc/VapC protein family.</text>
</comment>
<evidence type="ECO:0000256" key="4">
    <source>
        <dbReference type="ARBA" id="ARBA00022801"/>
    </source>
</evidence>
<evidence type="ECO:0000259" key="6">
    <source>
        <dbReference type="SMART" id="SM00670"/>
    </source>
</evidence>
<keyword evidence="3 5" id="KW-0479">Metal-binding</keyword>
<dbReference type="Pfam" id="PF13470">
    <property type="entry name" value="PIN_3"/>
    <property type="match status" value="1"/>
</dbReference>
<accession>A0A963YWL6</accession>
<keyword evidence="2 5" id="KW-0540">Nuclease</keyword>